<dbReference type="Proteomes" id="UP000265520">
    <property type="component" value="Unassembled WGS sequence"/>
</dbReference>
<dbReference type="AlphaFoldDB" id="A0A392V3S0"/>
<dbReference type="EMBL" id="LXQA011054608">
    <property type="protein sequence ID" value="MCI82916.1"/>
    <property type="molecule type" value="Genomic_DNA"/>
</dbReference>
<accession>A0A392V3S0</accession>
<evidence type="ECO:0000313" key="1">
    <source>
        <dbReference type="EMBL" id="MCI82916.1"/>
    </source>
</evidence>
<name>A0A392V3S0_9FABA</name>
<evidence type="ECO:0000313" key="2">
    <source>
        <dbReference type="Proteomes" id="UP000265520"/>
    </source>
</evidence>
<organism evidence="1 2">
    <name type="scientific">Trifolium medium</name>
    <dbReference type="NCBI Taxonomy" id="97028"/>
    <lineage>
        <taxon>Eukaryota</taxon>
        <taxon>Viridiplantae</taxon>
        <taxon>Streptophyta</taxon>
        <taxon>Embryophyta</taxon>
        <taxon>Tracheophyta</taxon>
        <taxon>Spermatophyta</taxon>
        <taxon>Magnoliopsida</taxon>
        <taxon>eudicotyledons</taxon>
        <taxon>Gunneridae</taxon>
        <taxon>Pentapetalae</taxon>
        <taxon>rosids</taxon>
        <taxon>fabids</taxon>
        <taxon>Fabales</taxon>
        <taxon>Fabaceae</taxon>
        <taxon>Papilionoideae</taxon>
        <taxon>50 kb inversion clade</taxon>
        <taxon>NPAAA clade</taxon>
        <taxon>Hologalegina</taxon>
        <taxon>IRL clade</taxon>
        <taxon>Trifolieae</taxon>
        <taxon>Trifolium</taxon>
    </lineage>
</organism>
<keyword evidence="2" id="KW-1185">Reference proteome</keyword>
<comment type="caution">
    <text evidence="1">The sequence shown here is derived from an EMBL/GenBank/DDBJ whole genome shotgun (WGS) entry which is preliminary data.</text>
</comment>
<proteinExistence type="predicted"/>
<protein>
    <submittedName>
        <fullName evidence="1">Uncharacterized protein</fullName>
    </submittedName>
</protein>
<feature type="non-terminal residue" evidence="1">
    <location>
        <position position="45"/>
    </location>
</feature>
<sequence>MFLSIPLNKAFKALEFPRANSSSSLDQSSSGFSSLVLFPSLSVIT</sequence>
<reference evidence="1 2" key="1">
    <citation type="journal article" date="2018" name="Front. Plant Sci.">
        <title>Red Clover (Trifolium pratense) and Zigzag Clover (T. medium) - A Picture of Genomic Similarities and Differences.</title>
        <authorList>
            <person name="Dluhosova J."/>
            <person name="Istvanek J."/>
            <person name="Nedelnik J."/>
            <person name="Repkova J."/>
        </authorList>
    </citation>
    <scope>NUCLEOTIDE SEQUENCE [LARGE SCALE GENOMIC DNA]</scope>
    <source>
        <strain evidence="2">cv. 10/8</strain>
        <tissue evidence="1">Leaf</tissue>
    </source>
</reference>